<sequence>MAPLANPAFPSSAAFDAINASINSNPADRDDAIKSAKSIFAFTLTNDKGDTESWYLDLKDKGAVGKGAAPAGGKADVTLLLSDSDFASLVSGKANAQRLFMGGKLKIKGNVMKATKMEPILKKAQSQAKL</sequence>
<evidence type="ECO:0000313" key="3">
    <source>
        <dbReference type="Proteomes" id="UP000034164"/>
    </source>
</evidence>
<protein>
    <recommendedName>
        <fullName evidence="1">SCP2 domain-containing protein</fullName>
    </recommendedName>
</protein>
<feature type="domain" description="SCP2" evidence="1">
    <location>
        <begin position="21"/>
        <end position="122"/>
    </location>
</feature>
<dbReference type="AlphaFoldDB" id="A0A0G2HZF2"/>
<dbReference type="Proteomes" id="UP000034164">
    <property type="component" value="Unassembled WGS sequence"/>
</dbReference>
<dbReference type="InterPro" id="IPR036527">
    <property type="entry name" value="SCP2_sterol-bd_dom_sf"/>
</dbReference>
<dbReference type="PANTHER" id="PTHR10094">
    <property type="entry name" value="STEROL CARRIER PROTEIN 2 SCP-2 FAMILY PROTEIN"/>
    <property type="match status" value="1"/>
</dbReference>
<dbReference type="GO" id="GO:0005829">
    <property type="term" value="C:cytosol"/>
    <property type="evidence" value="ECO:0007669"/>
    <property type="project" value="TreeGrafter"/>
</dbReference>
<dbReference type="PANTHER" id="PTHR10094:SF25">
    <property type="entry name" value="SCP2 STEROL-BINDING DOMAIN-CONTAINING PROTEIN 1"/>
    <property type="match status" value="1"/>
</dbReference>
<dbReference type="EMBL" id="LCZI01000996">
    <property type="protein sequence ID" value="KKZ63230.1"/>
    <property type="molecule type" value="Genomic_DNA"/>
</dbReference>
<reference evidence="3" key="1">
    <citation type="journal article" date="2015" name="PLoS Genet.">
        <title>The dynamic genome and transcriptome of the human fungal pathogen Blastomyces and close relative Emmonsia.</title>
        <authorList>
            <person name="Munoz J.F."/>
            <person name="Gauthier G.M."/>
            <person name="Desjardins C.A."/>
            <person name="Gallo J.E."/>
            <person name="Holder J."/>
            <person name="Sullivan T.D."/>
            <person name="Marty A.J."/>
            <person name="Carmen J.C."/>
            <person name="Chen Z."/>
            <person name="Ding L."/>
            <person name="Gujja S."/>
            <person name="Magrini V."/>
            <person name="Misas E."/>
            <person name="Mitreva M."/>
            <person name="Priest M."/>
            <person name="Saif S."/>
            <person name="Whiston E.A."/>
            <person name="Young S."/>
            <person name="Zeng Q."/>
            <person name="Goldman W.E."/>
            <person name="Mardis E.R."/>
            <person name="Taylor J.W."/>
            <person name="McEwen J.G."/>
            <person name="Clay O.K."/>
            <person name="Klein B.S."/>
            <person name="Cuomo C.A."/>
        </authorList>
    </citation>
    <scope>NUCLEOTIDE SEQUENCE [LARGE SCALE GENOMIC DNA]</scope>
    <source>
        <strain evidence="3">UAMH 3008</strain>
    </source>
</reference>
<organism evidence="2 3">
    <name type="scientific">[Emmonsia] crescens</name>
    <dbReference type="NCBI Taxonomy" id="73230"/>
    <lineage>
        <taxon>Eukaryota</taxon>
        <taxon>Fungi</taxon>
        <taxon>Dikarya</taxon>
        <taxon>Ascomycota</taxon>
        <taxon>Pezizomycotina</taxon>
        <taxon>Eurotiomycetes</taxon>
        <taxon>Eurotiomycetidae</taxon>
        <taxon>Onygenales</taxon>
        <taxon>Ajellomycetaceae</taxon>
        <taxon>Emergomyces</taxon>
    </lineage>
</organism>
<evidence type="ECO:0000313" key="2">
    <source>
        <dbReference type="EMBL" id="KKZ63230.1"/>
    </source>
</evidence>
<proteinExistence type="predicted"/>
<dbReference type="InterPro" id="IPR003033">
    <property type="entry name" value="SCP2_sterol-bd_dom"/>
</dbReference>
<dbReference type="Gene3D" id="3.30.1050.10">
    <property type="entry name" value="SCP2 sterol-binding domain"/>
    <property type="match status" value="1"/>
</dbReference>
<dbReference type="OrthoDB" id="10265837at2759"/>
<dbReference type="SUPFAM" id="SSF55718">
    <property type="entry name" value="SCP-like"/>
    <property type="match status" value="1"/>
</dbReference>
<accession>A0A0G2HZF2</accession>
<name>A0A0G2HZF2_9EURO</name>
<dbReference type="FunFam" id="3.30.1050.10:FF:000001">
    <property type="entry name" value="Putative Non-specific lipid-transfer protein"/>
    <property type="match status" value="1"/>
</dbReference>
<dbReference type="VEuPathDB" id="FungiDB:EMCG_02435"/>
<dbReference type="Pfam" id="PF02036">
    <property type="entry name" value="SCP2"/>
    <property type="match status" value="1"/>
</dbReference>
<evidence type="ECO:0000259" key="1">
    <source>
        <dbReference type="Pfam" id="PF02036"/>
    </source>
</evidence>
<comment type="caution">
    <text evidence="2">The sequence shown here is derived from an EMBL/GenBank/DDBJ whole genome shotgun (WGS) entry which is preliminary data.</text>
</comment>
<gene>
    <name evidence="2" type="ORF">EMCG_02435</name>
</gene>